<proteinExistence type="predicted"/>
<dbReference type="InterPro" id="IPR001387">
    <property type="entry name" value="Cro/C1-type_HTH"/>
</dbReference>
<dbReference type="CDD" id="cd00093">
    <property type="entry name" value="HTH_XRE"/>
    <property type="match status" value="1"/>
</dbReference>
<feature type="compositionally biased region" description="Basic residues" evidence="1">
    <location>
        <begin position="86"/>
        <end position="100"/>
    </location>
</feature>
<sequence length="111" mass="12630">MTRKIEKTIKQELGERIEELLLLSGKRQTDLASFLGIDPRNISRIVNGKAFPDVNSLKPIARFLRVRVKDLFDPDPDRIMPPRLPKAPRKSHLFVRKPKKSTSVAESANSV</sequence>
<accession>A0ABW1EEB5</accession>
<name>A0ABW1EEB5_9BACT</name>
<dbReference type="EMBL" id="JBHSPH010000002">
    <property type="protein sequence ID" value="MFC5862201.1"/>
    <property type="molecule type" value="Genomic_DNA"/>
</dbReference>
<protein>
    <submittedName>
        <fullName evidence="3">Helix-turn-helix domain-containing protein</fullName>
    </submittedName>
</protein>
<reference evidence="4" key="1">
    <citation type="journal article" date="2019" name="Int. J. Syst. Evol. Microbiol.">
        <title>The Global Catalogue of Microorganisms (GCM) 10K type strain sequencing project: providing services to taxonomists for standard genome sequencing and annotation.</title>
        <authorList>
            <consortium name="The Broad Institute Genomics Platform"/>
            <consortium name="The Broad Institute Genome Sequencing Center for Infectious Disease"/>
            <person name="Wu L."/>
            <person name="Ma J."/>
        </authorList>
    </citation>
    <scope>NUCLEOTIDE SEQUENCE [LARGE SCALE GENOMIC DNA]</scope>
    <source>
        <strain evidence="4">JCM 4087</strain>
    </source>
</reference>
<dbReference type="Proteomes" id="UP001596091">
    <property type="component" value="Unassembled WGS sequence"/>
</dbReference>
<dbReference type="SMART" id="SM00530">
    <property type="entry name" value="HTH_XRE"/>
    <property type="match status" value="1"/>
</dbReference>
<gene>
    <name evidence="3" type="ORF">ACFPT7_07845</name>
</gene>
<evidence type="ECO:0000256" key="1">
    <source>
        <dbReference type="SAM" id="MobiDB-lite"/>
    </source>
</evidence>
<dbReference type="InterPro" id="IPR010982">
    <property type="entry name" value="Lambda_DNA-bd_dom_sf"/>
</dbReference>
<feature type="compositionally biased region" description="Polar residues" evidence="1">
    <location>
        <begin position="101"/>
        <end position="111"/>
    </location>
</feature>
<feature type="region of interest" description="Disordered" evidence="1">
    <location>
        <begin position="77"/>
        <end position="111"/>
    </location>
</feature>
<dbReference type="PROSITE" id="PS50943">
    <property type="entry name" value="HTH_CROC1"/>
    <property type="match status" value="1"/>
</dbReference>
<dbReference type="SUPFAM" id="SSF47413">
    <property type="entry name" value="lambda repressor-like DNA-binding domains"/>
    <property type="match status" value="1"/>
</dbReference>
<dbReference type="Gene3D" id="1.10.260.40">
    <property type="entry name" value="lambda repressor-like DNA-binding domains"/>
    <property type="match status" value="1"/>
</dbReference>
<evidence type="ECO:0000259" key="2">
    <source>
        <dbReference type="PROSITE" id="PS50943"/>
    </source>
</evidence>
<dbReference type="RefSeq" id="WP_263338492.1">
    <property type="nucleotide sequence ID" value="NZ_JAGSYH010000004.1"/>
</dbReference>
<comment type="caution">
    <text evidence="3">The sequence shown here is derived from an EMBL/GenBank/DDBJ whole genome shotgun (WGS) entry which is preliminary data.</text>
</comment>
<evidence type="ECO:0000313" key="3">
    <source>
        <dbReference type="EMBL" id="MFC5862201.1"/>
    </source>
</evidence>
<dbReference type="Pfam" id="PF01381">
    <property type="entry name" value="HTH_3"/>
    <property type="match status" value="1"/>
</dbReference>
<evidence type="ECO:0000313" key="4">
    <source>
        <dbReference type="Proteomes" id="UP001596091"/>
    </source>
</evidence>
<keyword evidence="4" id="KW-1185">Reference proteome</keyword>
<feature type="domain" description="HTH cro/C1-type" evidence="2">
    <location>
        <begin position="17"/>
        <end position="71"/>
    </location>
</feature>
<organism evidence="3 4">
    <name type="scientific">Acidicapsa dinghuensis</name>
    <dbReference type="NCBI Taxonomy" id="2218256"/>
    <lineage>
        <taxon>Bacteria</taxon>
        <taxon>Pseudomonadati</taxon>
        <taxon>Acidobacteriota</taxon>
        <taxon>Terriglobia</taxon>
        <taxon>Terriglobales</taxon>
        <taxon>Acidobacteriaceae</taxon>
        <taxon>Acidicapsa</taxon>
    </lineage>
</organism>